<dbReference type="AlphaFoldDB" id="A0A7W9X4W1"/>
<organism evidence="2 3">
    <name type="scientific">Massilia aurea</name>
    <dbReference type="NCBI Taxonomy" id="373040"/>
    <lineage>
        <taxon>Bacteria</taxon>
        <taxon>Pseudomonadati</taxon>
        <taxon>Pseudomonadota</taxon>
        <taxon>Betaproteobacteria</taxon>
        <taxon>Burkholderiales</taxon>
        <taxon>Oxalobacteraceae</taxon>
        <taxon>Telluria group</taxon>
        <taxon>Massilia</taxon>
    </lineage>
</organism>
<evidence type="ECO:0000256" key="1">
    <source>
        <dbReference type="SAM" id="SignalP"/>
    </source>
</evidence>
<evidence type="ECO:0000313" key="2">
    <source>
        <dbReference type="EMBL" id="MBB6136505.1"/>
    </source>
</evidence>
<gene>
    <name evidence="2" type="ORF">HD842_004683</name>
</gene>
<dbReference type="Proteomes" id="UP000540787">
    <property type="component" value="Unassembled WGS sequence"/>
</dbReference>
<feature type="signal peptide" evidence="1">
    <location>
        <begin position="1"/>
        <end position="19"/>
    </location>
</feature>
<keyword evidence="3" id="KW-1185">Reference proteome</keyword>
<evidence type="ECO:0008006" key="4">
    <source>
        <dbReference type="Google" id="ProtNLM"/>
    </source>
</evidence>
<dbReference type="RefSeq" id="WP_183558335.1">
    <property type="nucleotide sequence ID" value="NZ_JACHBX010000006.1"/>
</dbReference>
<keyword evidence="1" id="KW-0732">Signal</keyword>
<name>A0A7W9X4W1_9BURK</name>
<comment type="caution">
    <text evidence="2">The sequence shown here is derived from an EMBL/GenBank/DDBJ whole genome shotgun (WGS) entry which is preliminary data.</text>
</comment>
<accession>A0A7W9X4W1</accession>
<feature type="chain" id="PRO_5031323792" description="Lipoprotein" evidence="1">
    <location>
        <begin position="20"/>
        <end position="201"/>
    </location>
</feature>
<reference evidence="2 3" key="1">
    <citation type="submission" date="2020-08" db="EMBL/GenBank/DDBJ databases">
        <title>The Agave Microbiome: Exploring the role of microbial communities in plant adaptations to desert environments.</title>
        <authorList>
            <person name="Partida-Martinez L.P."/>
        </authorList>
    </citation>
    <scope>NUCLEOTIDE SEQUENCE [LARGE SCALE GENOMIC DNA]</scope>
    <source>
        <strain evidence="2 3">AT3.2</strain>
    </source>
</reference>
<proteinExistence type="predicted"/>
<dbReference type="EMBL" id="JACHBX010000006">
    <property type="protein sequence ID" value="MBB6136505.1"/>
    <property type="molecule type" value="Genomic_DNA"/>
</dbReference>
<dbReference type="PROSITE" id="PS51257">
    <property type="entry name" value="PROKAR_LIPOPROTEIN"/>
    <property type="match status" value="1"/>
</dbReference>
<protein>
    <recommendedName>
        <fullName evidence="4">Lipoprotein</fullName>
    </recommendedName>
</protein>
<evidence type="ECO:0000313" key="3">
    <source>
        <dbReference type="Proteomes" id="UP000540787"/>
    </source>
</evidence>
<sequence length="201" mass="22383">MTKFFTGFLCSTLSLGCLAIEFPAVGLLEQIPVMGADYKVIARPIYIFTNKKLTAPALFTGMAGTEQPYIPVCCYQVRNIVPLDLPREVKKYHKDEEFGSHMRGIRGYAYLYAAEPVSDKSKRTSIMSALIKKSSNPDDGSPFSAPVLAAMITAETIPLKMGTPPNQTTLHTRYDEKSDRLVFTFQQGNQKIEFSEPTFAH</sequence>